<dbReference type="GO" id="GO:0008610">
    <property type="term" value="P:lipid biosynthetic process"/>
    <property type="evidence" value="ECO:0007669"/>
    <property type="project" value="InterPro"/>
</dbReference>
<keyword evidence="4" id="KW-0472">Membrane</keyword>
<evidence type="ECO:0000256" key="4">
    <source>
        <dbReference type="ARBA" id="ARBA00023136"/>
    </source>
</evidence>
<keyword evidence="3" id="KW-1133">Transmembrane helix</keyword>
<dbReference type="VEuPathDB" id="FungiDB:AeMF1_005145"/>
<keyword evidence="8" id="KW-1185">Reference proteome</keyword>
<feature type="domain" description="Fatty acid hydroxylase" evidence="6">
    <location>
        <begin position="160"/>
        <end position="291"/>
    </location>
</feature>
<dbReference type="AlphaFoldDB" id="A0A6G0X413"/>
<evidence type="ECO:0000259" key="6">
    <source>
        <dbReference type="Pfam" id="PF04116"/>
    </source>
</evidence>
<comment type="subcellular location">
    <subcellularLocation>
        <location evidence="1">Membrane</location>
    </subcellularLocation>
</comment>
<sequence length="337" mass="39198">MSRTASMVAGMAAATAVLVAASAAVNTTANKTSEEFSWEAELERINSLEFLVPYWEYMINNYSEFTINAGFTFVLHQIVYFGTWAPYIVLDFIPYFHKYKIQANKPNTWDDTWKCLKYIFFNQVFVQLPMIISSDQTLKMLGFGMQTPLPSLFTIFWKVLVSAILEDFYNYWAHRFLHWKRIYKYIHKVHHEFAAPFGITAEYAHPAETLILGVGTFLGPFLLTRHLLTLWVWMSVRIIQSIDSHCGYELPWSLTRFLPFWGGAVHHDYHHEKFDVNYASFFTVWDYIFGTDVTFREAQHAKVLAGESHWSDFFYKIGVATYVKDDAKKGNKKAKVA</sequence>
<dbReference type="GO" id="GO:0016020">
    <property type="term" value="C:membrane"/>
    <property type="evidence" value="ECO:0007669"/>
    <property type="project" value="UniProtKB-SubCell"/>
</dbReference>
<feature type="signal peptide" evidence="5">
    <location>
        <begin position="1"/>
        <end position="29"/>
    </location>
</feature>
<reference evidence="7 8" key="1">
    <citation type="submission" date="2019-07" db="EMBL/GenBank/DDBJ databases">
        <title>Genomics analysis of Aphanomyces spp. identifies a new class of oomycete effector associated with host adaptation.</title>
        <authorList>
            <person name="Gaulin E."/>
        </authorList>
    </citation>
    <scope>NUCLEOTIDE SEQUENCE [LARGE SCALE GENOMIC DNA]</scope>
    <source>
        <strain evidence="7 8">ATCC 201684</strain>
    </source>
</reference>
<organism evidence="7 8">
    <name type="scientific">Aphanomyces euteiches</name>
    <dbReference type="NCBI Taxonomy" id="100861"/>
    <lineage>
        <taxon>Eukaryota</taxon>
        <taxon>Sar</taxon>
        <taxon>Stramenopiles</taxon>
        <taxon>Oomycota</taxon>
        <taxon>Saprolegniomycetes</taxon>
        <taxon>Saprolegniales</taxon>
        <taxon>Verrucalvaceae</taxon>
        <taxon>Aphanomyces</taxon>
    </lineage>
</organism>
<keyword evidence="5" id="KW-0732">Signal</keyword>
<dbReference type="GO" id="GO:0005506">
    <property type="term" value="F:iron ion binding"/>
    <property type="evidence" value="ECO:0007669"/>
    <property type="project" value="InterPro"/>
</dbReference>
<dbReference type="PANTHER" id="PTHR11863">
    <property type="entry name" value="STEROL DESATURASE"/>
    <property type="match status" value="1"/>
</dbReference>
<comment type="caution">
    <text evidence="7">The sequence shown here is derived from an EMBL/GenBank/DDBJ whole genome shotgun (WGS) entry which is preliminary data.</text>
</comment>
<dbReference type="OrthoDB" id="1658724at2759"/>
<dbReference type="GO" id="GO:0016491">
    <property type="term" value="F:oxidoreductase activity"/>
    <property type="evidence" value="ECO:0007669"/>
    <property type="project" value="InterPro"/>
</dbReference>
<proteinExistence type="predicted"/>
<evidence type="ECO:0000313" key="7">
    <source>
        <dbReference type="EMBL" id="KAF0734640.1"/>
    </source>
</evidence>
<dbReference type="InterPro" id="IPR006694">
    <property type="entry name" value="Fatty_acid_hydroxylase"/>
</dbReference>
<dbReference type="Proteomes" id="UP000481153">
    <property type="component" value="Unassembled WGS sequence"/>
</dbReference>
<gene>
    <name evidence="7" type="ORF">Ae201684_008717</name>
</gene>
<accession>A0A6G0X413</accession>
<evidence type="ECO:0000256" key="1">
    <source>
        <dbReference type="ARBA" id="ARBA00004370"/>
    </source>
</evidence>
<name>A0A6G0X413_9STRA</name>
<dbReference type="Pfam" id="PF04116">
    <property type="entry name" value="FA_hydroxylase"/>
    <property type="match status" value="1"/>
</dbReference>
<evidence type="ECO:0000256" key="5">
    <source>
        <dbReference type="SAM" id="SignalP"/>
    </source>
</evidence>
<dbReference type="InterPro" id="IPR050307">
    <property type="entry name" value="Sterol_Desaturase_Related"/>
</dbReference>
<evidence type="ECO:0000313" key="8">
    <source>
        <dbReference type="Proteomes" id="UP000481153"/>
    </source>
</evidence>
<feature type="chain" id="PRO_5026223350" description="Fatty acid hydroxylase domain-containing protein" evidence="5">
    <location>
        <begin position="30"/>
        <end position="337"/>
    </location>
</feature>
<keyword evidence="2" id="KW-0812">Transmembrane</keyword>
<evidence type="ECO:0000256" key="2">
    <source>
        <dbReference type="ARBA" id="ARBA00022692"/>
    </source>
</evidence>
<evidence type="ECO:0000256" key="3">
    <source>
        <dbReference type="ARBA" id="ARBA00022989"/>
    </source>
</evidence>
<dbReference type="EMBL" id="VJMJ01000109">
    <property type="protein sequence ID" value="KAF0734640.1"/>
    <property type="molecule type" value="Genomic_DNA"/>
</dbReference>
<protein>
    <recommendedName>
        <fullName evidence="6">Fatty acid hydroxylase domain-containing protein</fullName>
    </recommendedName>
</protein>